<keyword evidence="11" id="KW-0175">Coiled coil</keyword>
<dbReference type="CDD" id="cd01912">
    <property type="entry name" value="proteasome_beta"/>
    <property type="match status" value="1"/>
</dbReference>
<keyword evidence="6 9" id="KW-0068">Autocatalytic cleavage</keyword>
<dbReference type="PANTHER" id="PTHR32194">
    <property type="entry name" value="METALLOPROTEASE TLDD"/>
    <property type="match status" value="1"/>
</dbReference>
<dbReference type="GO" id="GO:0019774">
    <property type="term" value="C:proteasome core complex, beta-subunit complex"/>
    <property type="evidence" value="ECO:0007669"/>
    <property type="project" value="UniProtKB-UniRule"/>
</dbReference>
<dbReference type="InterPro" id="IPR000243">
    <property type="entry name" value="Pept_T1A_subB"/>
</dbReference>
<keyword evidence="4 9" id="KW-0888">Threonine protease</keyword>
<dbReference type="Proteomes" id="UP000266622">
    <property type="component" value="Unassembled WGS sequence"/>
</dbReference>
<dbReference type="EMBL" id="MWMI01000001">
    <property type="protein sequence ID" value="RIB35526.1"/>
    <property type="molecule type" value="Genomic_DNA"/>
</dbReference>
<dbReference type="GO" id="GO:0004298">
    <property type="term" value="F:threonine-type endopeptidase activity"/>
    <property type="evidence" value="ECO:0007669"/>
    <property type="project" value="UniProtKB-UniRule"/>
</dbReference>
<dbReference type="GO" id="GO:0010498">
    <property type="term" value="P:proteasomal protein catabolic process"/>
    <property type="evidence" value="ECO:0007669"/>
    <property type="project" value="UniProtKB-UniRule"/>
</dbReference>
<evidence type="ECO:0000256" key="4">
    <source>
        <dbReference type="ARBA" id="ARBA00022698"/>
    </source>
</evidence>
<dbReference type="InterPro" id="IPR023333">
    <property type="entry name" value="Proteasome_suB-type"/>
</dbReference>
<feature type="active site" description="Nucleophile" evidence="9 10">
    <location>
        <position position="7"/>
    </location>
</feature>
<sequence>MEKKTGTTVVAIKFKNGVVVASDKRASAGALMVIDKATKKIYEITDSIVMGTAGLVADAQMLAKILSAEVKLKELRSKIKVTAEEAANLLSRIMYSYKYFPFYTEIIIAGKDGNDFSIYMIDELGGLTKHDDFIATGSGMMYALGVLESSYKKDLDKDEAKELAKKAVLSAIERDLGTGEGIDVYVVTEEGIEKETYKIEKRIEKPE</sequence>
<dbReference type="PRINTS" id="PR00141">
    <property type="entry name" value="PROTEASOME"/>
</dbReference>
<name>A0A397WS95_9ARCH</name>
<evidence type="ECO:0000256" key="11">
    <source>
        <dbReference type="SAM" id="Coils"/>
    </source>
</evidence>
<comment type="function">
    <text evidence="9">Component of the proteasome core, a large protease complex with broad specificity involved in protein degradation.</text>
</comment>
<evidence type="ECO:0000256" key="9">
    <source>
        <dbReference type="HAMAP-Rule" id="MF_02113"/>
    </source>
</evidence>
<evidence type="ECO:0000256" key="8">
    <source>
        <dbReference type="ARBA" id="ARBA00023145"/>
    </source>
</evidence>
<comment type="similarity">
    <text evidence="9">Belongs to the peptidase T1B family.</text>
</comment>
<keyword evidence="7 9" id="KW-0647">Proteasome</keyword>
<organism evidence="12 13">
    <name type="scientific">Candidatus Nanoclepta minutus</name>
    <dbReference type="NCBI Taxonomy" id="1940235"/>
    <lineage>
        <taxon>Archaea</taxon>
        <taxon>Nanobdellota</taxon>
        <taxon>Candidatus Nanoclepta</taxon>
    </lineage>
</organism>
<feature type="chain" id="PRO_5023236322" description="Proteasome subunit beta" evidence="9">
    <location>
        <begin position="7"/>
        <end position="207"/>
    </location>
</feature>
<comment type="subcellular location">
    <subcellularLocation>
        <location evidence="9">Cytoplasm</location>
    </subcellularLocation>
</comment>
<dbReference type="AlphaFoldDB" id="A0A397WS95"/>
<dbReference type="InterPro" id="IPR029055">
    <property type="entry name" value="Ntn_hydrolases_N"/>
</dbReference>
<evidence type="ECO:0000256" key="5">
    <source>
        <dbReference type="ARBA" id="ARBA00022801"/>
    </source>
</evidence>
<keyword evidence="3 9" id="KW-0645">Protease</keyword>
<dbReference type="Gene3D" id="3.60.20.10">
    <property type="entry name" value="Glutamine Phosphoribosylpyrophosphate, subunit 1, domain 1"/>
    <property type="match status" value="1"/>
</dbReference>
<keyword evidence="5 9" id="KW-0378">Hydrolase</keyword>
<dbReference type="EC" id="3.4.25.1" evidence="9"/>
<evidence type="ECO:0000256" key="7">
    <source>
        <dbReference type="ARBA" id="ARBA00022942"/>
    </source>
</evidence>
<dbReference type="HAMAP" id="MF_02113_A">
    <property type="entry name" value="Proteasome_B_A"/>
    <property type="match status" value="1"/>
</dbReference>
<evidence type="ECO:0000256" key="2">
    <source>
        <dbReference type="ARBA" id="ARBA00022490"/>
    </source>
</evidence>
<feature type="propeptide" id="PRO_5017489795" description="Removed in mature form; by autocatalysis" evidence="9">
    <location>
        <begin position="1"/>
        <end position="6"/>
    </location>
</feature>
<feature type="coiled-coil region" evidence="11">
    <location>
        <begin position="65"/>
        <end position="92"/>
    </location>
</feature>
<proteinExistence type="inferred from homology"/>
<evidence type="ECO:0000313" key="12">
    <source>
        <dbReference type="EMBL" id="RIB35526.1"/>
    </source>
</evidence>
<dbReference type="InterPro" id="IPR001353">
    <property type="entry name" value="Proteasome_sua/b"/>
</dbReference>
<reference evidence="12 13" key="1">
    <citation type="journal article" date="2018" name="Syst. Appl. Microbiol.">
        <title>A new symbiotic nanoarchaeote (Candidatus Nanoclepta minutus) and its host (Zestosphaera tikiterensis gen. nov., sp. nov.) from a New Zealand hot spring.</title>
        <authorList>
            <person name="St John E."/>
            <person name="Liu Y."/>
            <person name="Podar M."/>
            <person name="Stott M.B."/>
            <person name="Meneghin J."/>
            <person name="Chen Z."/>
            <person name="Lagutin K."/>
            <person name="Mitchell K."/>
            <person name="Reysenbach A.L."/>
        </authorList>
    </citation>
    <scope>NUCLEOTIDE SEQUENCE [LARGE SCALE GENOMIC DNA]</scope>
    <source>
        <strain evidence="12">NZ3</strain>
    </source>
</reference>
<dbReference type="PROSITE" id="PS51476">
    <property type="entry name" value="PROTEASOME_BETA_2"/>
    <property type="match status" value="1"/>
</dbReference>
<keyword evidence="2 9" id="KW-0963">Cytoplasm</keyword>
<comment type="subunit">
    <text evidence="9">The 20S proteasome core is composed of 14 alpha and 14 beta subunits that assemble into four stacked heptameric rings, resulting in a barrel-shaped structure. The two inner rings, each composed of seven catalytic beta subunits, are sandwiched by two outer rings, each composed of seven alpha subunits. The catalytic chamber with the active sites is on the inside of the barrel. Has a gated structure, the ends of the cylinder being occluded by the N-termini of the alpha-subunits. Is capped at one or both ends by the proteasome regulatory ATPase, PAN.</text>
</comment>
<dbReference type="Pfam" id="PF00227">
    <property type="entry name" value="Proteasome"/>
    <property type="match status" value="1"/>
</dbReference>
<protein>
    <recommendedName>
        <fullName evidence="9">Proteasome subunit beta</fullName>
        <ecNumber evidence="9">3.4.25.1</ecNumber>
    </recommendedName>
    <alternativeName>
        <fullName evidence="9">20S proteasome beta subunit</fullName>
    </alternativeName>
    <alternativeName>
        <fullName evidence="9">Proteasome core protein PsmB</fullName>
    </alternativeName>
</protein>
<dbReference type="PROSITE" id="PS00854">
    <property type="entry name" value="PROTEASOME_BETA_1"/>
    <property type="match status" value="1"/>
</dbReference>
<gene>
    <name evidence="9" type="primary">psmB</name>
    <name evidence="12" type="ORF">BXU00_00240</name>
</gene>
<dbReference type="GO" id="GO:0005737">
    <property type="term" value="C:cytoplasm"/>
    <property type="evidence" value="ECO:0007669"/>
    <property type="project" value="UniProtKB-SubCell"/>
</dbReference>
<comment type="caution">
    <text evidence="12">The sequence shown here is derived from an EMBL/GenBank/DDBJ whole genome shotgun (WGS) entry which is preliminary data.</text>
</comment>
<accession>A0A397WS95</accession>
<comment type="catalytic activity">
    <reaction evidence="1 9">
        <text>Cleavage of peptide bonds with very broad specificity.</text>
        <dbReference type="EC" id="3.4.25.1"/>
    </reaction>
</comment>
<keyword evidence="8 9" id="KW-0865">Zymogen</keyword>
<dbReference type="SUPFAM" id="SSF56235">
    <property type="entry name" value="N-terminal nucleophile aminohydrolases (Ntn hydrolases)"/>
    <property type="match status" value="1"/>
</dbReference>
<comment type="activity regulation">
    <text evidence="9">The formation of the proteasomal ATPase PAN-20S proteasome complex, via the docking of the C-termini of PAN into the intersubunit pockets in the alpha-rings, triggers opening of the gate for substrate entry. Interconversion between the open-gate and close-gate conformations leads to a dynamic regulation of the 20S proteasome proteolysis activity.</text>
</comment>
<dbReference type="InterPro" id="IPR016050">
    <property type="entry name" value="Proteasome_bsu_CS"/>
</dbReference>
<dbReference type="PANTHER" id="PTHR32194:SF0">
    <property type="entry name" value="ATP-DEPENDENT PROTEASE SUBUNIT HSLV"/>
    <property type="match status" value="1"/>
</dbReference>
<evidence type="ECO:0000256" key="1">
    <source>
        <dbReference type="ARBA" id="ARBA00001198"/>
    </source>
</evidence>
<evidence type="ECO:0000256" key="3">
    <source>
        <dbReference type="ARBA" id="ARBA00022670"/>
    </source>
</evidence>
<dbReference type="InterPro" id="IPR019983">
    <property type="entry name" value="Pept_T1A_Psome_bsu_arc"/>
</dbReference>
<evidence type="ECO:0000256" key="10">
    <source>
        <dbReference type="PIRSR" id="PIRSR600243-1"/>
    </source>
</evidence>
<evidence type="ECO:0000256" key="6">
    <source>
        <dbReference type="ARBA" id="ARBA00022813"/>
    </source>
</evidence>
<evidence type="ECO:0000313" key="13">
    <source>
        <dbReference type="Proteomes" id="UP000266622"/>
    </source>
</evidence>